<dbReference type="Proteomes" id="UP000003835">
    <property type="component" value="Unassembled WGS sequence"/>
</dbReference>
<evidence type="ECO:0000313" key="1">
    <source>
        <dbReference type="EMBL" id="EDX76267.1"/>
    </source>
</evidence>
<dbReference type="AlphaFoldDB" id="B4VP44"/>
<sequence length="46" mass="5178">MLIKLINIKYNLVIIGKSLLTLTMENSDWIQLPVLSACFCVSVPLE</sequence>
<protein>
    <submittedName>
        <fullName evidence="1">Uncharacterized protein</fullName>
    </submittedName>
</protein>
<keyword evidence="2" id="KW-1185">Reference proteome</keyword>
<proteinExistence type="predicted"/>
<dbReference type="HOGENOM" id="CLU_3182438_0_0_3"/>
<reference evidence="1 2" key="1">
    <citation type="submission" date="2008-07" db="EMBL/GenBank/DDBJ databases">
        <authorList>
            <person name="Tandeau de Marsac N."/>
            <person name="Ferriera S."/>
            <person name="Johnson J."/>
            <person name="Kravitz S."/>
            <person name="Beeson K."/>
            <person name="Sutton G."/>
            <person name="Rogers Y.-H."/>
            <person name="Friedman R."/>
            <person name="Frazier M."/>
            <person name="Venter J.C."/>
        </authorList>
    </citation>
    <scope>NUCLEOTIDE SEQUENCE [LARGE SCALE GENOMIC DNA]</scope>
    <source>
        <strain evidence="1 2">PCC 7420</strain>
    </source>
</reference>
<evidence type="ECO:0000313" key="2">
    <source>
        <dbReference type="Proteomes" id="UP000003835"/>
    </source>
</evidence>
<name>B4VP44_9CYAN</name>
<dbReference type="EMBL" id="DS989846">
    <property type="protein sequence ID" value="EDX76267.1"/>
    <property type="molecule type" value="Genomic_DNA"/>
</dbReference>
<organism evidence="1 2">
    <name type="scientific">Coleofasciculus chthonoplastes PCC 7420</name>
    <dbReference type="NCBI Taxonomy" id="118168"/>
    <lineage>
        <taxon>Bacteria</taxon>
        <taxon>Bacillati</taxon>
        <taxon>Cyanobacteriota</taxon>
        <taxon>Cyanophyceae</taxon>
        <taxon>Coleofasciculales</taxon>
        <taxon>Coleofasciculaceae</taxon>
        <taxon>Coleofasciculus</taxon>
    </lineage>
</organism>
<dbReference type="STRING" id="118168.MC7420_4523"/>
<accession>B4VP44</accession>
<gene>
    <name evidence="1" type="ORF">MC7420_4523</name>
</gene>